<dbReference type="InterPro" id="IPR047668">
    <property type="entry name" value="DsrJ"/>
</dbReference>
<reference evidence="1 2" key="1">
    <citation type="submission" date="2020-02" db="EMBL/GenBank/DDBJ databases">
        <title>Genome analysis of Thermosulfuriphilus ammonigenes ST65T, an anaerobic thermophilic chemolithoautotrophic bacterium isolated from a deep-sea hydrothermal vent.</title>
        <authorList>
            <person name="Slobodkina G."/>
            <person name="Allioux M."/>
            <person name="Merkel A."/>
            <person name="Alain K."/>
            <person name="Jebbar M."/>
            <person name="Slobodkin A."/>
        </authorList>
    </citation>
    <scope>NUCLEOTIDE SEQUENCE [LARGE SCALE GENOMIC DNA]</scope>
    <source>
        <strain evidence="1 2">ST65</strain>
    </source>
</reference>
<sequence length="137" mass="16159">MYDGGKIIPGLVIFALFLTFPFWVNMGKAAPAPKPKLPKTEKRCVESKEFMRAEHMKLLNHWRDWALRDGKRVYVGYWGRKFNISLQNTCIKQCHTEKKEFCDQCHNYVAVKPYCWDCHYVPEETKKWASPEEASLK</sequence>
<name>A0A6G7PSU7_9BACT</name>
<dbReference type="Proteomes" id="UP000502179">
    <property type="component" value="Chromosome"/>
</dbReference>
<dbReference type="KEGG" id="tav:G4V39_00020"/>
<keyword evidence="2" id="KW-1185">Reference proteome</keyword>
<evidence type="ECO:0000313" key="2">
    <source>
        <dbReference type="Proteomes" id="UP000502179"/>
    </source>
</evidence>
<accession>A0A6G7PSU7</accession>
<dbReference type="EMBL" id="CP048877">
    <property type="protein sequence ID" value="QIJ70749.1"/>
    <property type="molecule type" value="Genomic_DNA"/>
</dbReference>
<dbReference type="AlphaFoldDB" id="A0A6G7PSU7"/>
<dbReference type="InterPro" id="IPR036280">
    <property type="entry name" value="Multihaem_cyt_sf"/>
</dbReference>
<organism evidence="1 2">
    <name type="scientific">Thermosulfuriphilus ammonigenes</name>
    <dbReference type="NCBI Taxonomy" id="1936021"/>
    <lineage>
        <taxon>Bacteria</taxon>
        <taxon>Pseudomonadati</taxon>
        <taxon>Thermodesulfobacteriota</taxon>
        <taxon>Thermodesulfobacteria</taxon>
        <taxon>Thermodesulfobacteriales</taxon>
        <taxon>Thermodesulfobacteriaceae</taxon>
        <taxon>Thermosulfuriphilus</taxon>
    </lineage>
</organism>
<proteinExistence type="predicted"/>
<dbReference type="NCBIfam" id="NF038038">
    <property type="entry name" value="cytoc_DsrJ"/>
    <property type="match status" value="1"/>
</dbReference>
<dbReference type="SUPFAM" id="SSF48695">
    <property type="entry name" value="Multiheme cytochromes"/>
    <property type="match status" value="1"/>
</dbReference>
<evidence type="ECO:0000313" key="1">
    <source>
        <dbReference type="EMBL" id="QIJ70749.1"/>
    </source>
</evidence>
<dbReference type="RefSeq" id="WP_166030972.1">
    <property type="nucleotide sequence ID" value="NZ_CP048877.1"/>
</dbReference>
<protein>
    <submittedName>
        <fullName evidence="1">Uncharacterized protein</fullName>
    </submittedName>
</protein>
<gene>
    <name evidence="1" type="ORF">G4V39_00020</name>
</gene>